<dbReference type="AlphaFoldDB" id="A0ABD0X9H6"/>
<dbReference type="InterPro" id="IPR036179">
    <property type="entry name" value="Ig-like_dom_sf"/>
</dbReference>
<dbReference type="Proteomes" id="UP001557470">
    <property type="component" value="Unassembled WGS sequence"/>
</dbReference>
<accession>A0ABD0X9H6</accession>
<dbReference type="InterPro" id="IPR013783">
    <property type="entry name" value="Ig-like_fold"/>
</dbReference>
<feature type="region of interest" description="Disordered" evidence="1">
    <location>
        <begin position="114"/>
        <end position="153"/>
    </location>
</feature>
<name>A0ABD0X9H6_UMBPY</name>
<feature type="transmembrane region" description="Helical" evidence="2">
    <location>
        <begin position="12"/>
        <end position="30"/>
    </location>
</feature>
<evidence type="ECO:0000256" key="2">
    <source>
        <dbReference type="SAM" id="Phobius"/>
    </source>
</evidence>
<dbReference type="Gene3D" id="2.60.40.10">
    <property type="entry name" value="Immunoglobulins"/>
    <property type="match status" value="1"/>
</dbReference>
<feature type="domain" description="Ig-like" evidence="3">
    <location>
        <begin position="1"/>
        <end position="72"/>
    </location>
</feature>
<dbReference type="InterPro" id="IPR003599">
    <property type="entry name" value="Ig_sub"/>
</dbReference>
<organism evidence="4 5">
    <name type="scientific">Umbra pygmaea</name>
    <name type="common">Eastern mudminnow</name>
    <dbReference type="NCBI Taxonomy" id="75934"/>
    <lineage>
        <taxon>Eukaryota</taxon>
        <taxon>Metazoa</taxon>
        <taxon>Chordata</taxon>
        <taxon>Craniata</taxon>
        <taxon>Vertebrata</taxon>
        <taxon>Euteleostomi</taxon>
        <taxon>Actinopterygii</taxon>
        <taxon>Neopterygii</taxon>
        <taxon>Teleostei</taxon>
        <taxon>Protacanthopterygii</taxon>
        <taxon>Esociformes</taxon>
        <taxon>Umbridae</taxon>
        <taxon>Umbra</taxon>
    </lineage>
</organism>
<feature type="transmembrane region" description="Helical" evidence="2">
    <location>
        <begin position="83"/>
        <end position="104"/>
    </location>
</feature>
<gene>
    <name evidence="4" type="ORF">UPYG_G00061550</name>
</gene>
<reference evidence="4 5" key="1">
    <citation type="submission" date="2024-06" db="EMBL/GenBank/DDBJ databases">
        <authorList>
            <person name="Pan Q."/>
            <person name="Wen M."/>
            <person name="Jouanno E."/>
            <person name="Zahm M."/>
            <person name="Klopp C."/>
            <person name="Cabau C."/>
            <person name="Louis A."/>
            <person name="Berthelot C."/>
            <person name="Parey E."/>
            <person name="Roest Crollius H."/>
            <person name="Montfort J."/>
            <person name="Robinson-Rechavi M."/>
            <person name="Bouchez O."/>
            <person name="Lampietro C."/>
            <person name="Lopez Roques C."/>
            <person name="Donnadieu C."/>
            <person name="Postlethwait J."/>
            <person name="Bobe J."/>
            <person name="Verreycken H."/>
            <person name="Guiguen Y."/>
        </authorList>
    </citation>
    <scope>NUCLEOTIDE SEQUENCE [LARGE SCALE GENOMIC DNA]</scope>
    <source>
        <strain evidence="4">Up_M1</strain>
        <tissue evidence="4">Testis</tissue>
    </source>
</reference>
<comment type="caution">
    <text evidence="4">The sequence shown here is derived from an EMBL/GenBank/DDBJ whole genome shotgun (WGS) entry which is preliminary data.</text>
</comment>
<dbReference type="InterPro" id="IPR007110">
    <property type="entry name" value="Ig-like_dom"/>
</dbReference>
<dbReference type="PROSITE" id="PS50835">
    <property type="entry name" value="IG_LIKE"/>
    <property type="match status" value="1"/>
</dbReference>
<sequence>MSATTVTEGDRVTLNCITTCNLIGSTYIWYKNGQFINNTRLYLNPVSSMDAGNYSCAVKGFDDLRSPEETLTVLSPDTSVCPWVTVVVVGGVLNTAALILNIYCTLKRRGKGGSGATAETQSDHPDPNNSDRCTALNKKTKSPGEDTLATVHPDYNSDTYTDLNMKTRSPEYDILDLGAKQCHLDPGSTYCNI</sequence>
<evidence type="ECO:0000259" key="3">
    <source>
        <dbReference type="PROSITE" id="PS50835"/>
    </source>
</evidence>
<proteinExistence type="predicted"/>
<protein>
    <recommendedName>
        <fullName evidence="3">Ig-like domain-containing protein</fullName>
    </recommendedName>
</protein>
<evidence type="ECO:0000313" key="5">
    <source>
        <dbReference type="Proteomes" id="UP001557470"/>
    </source>
</evidence>
<keyword evidence="2" id="KW-0472">Membrane</keyword>
<dbReference type="SMART" id="SM00409">
    <property type="entry name" value="IG"/>
    <property type="match status" value="1"/>
</dbReference>
<keyword evidence="5" id="KW-1185">Reference proteome</keyword>
<dbReference type="Pfam" id="PF13895">
    <property type="entry name" value="Ig_2"/>
    <property type="match status" value="1"/>
</dbReference>
<evidence type="ECO:0000313" key="4">
    <source>
        <dbReference type="EMBL" id="KAL1005628.1"/>
    </source>
</evidence>
<dbReference type="EMBL" id="JAGEUA010000002">
    <property type="protein sequence ID" value="KAL1005628.1"/>
    <property type="molecule type" value="Genomic_DNA"/>
</dbReference>
<keyword evidence="2" id="KW-0812">Transmembrane</keyword>
<dbReference type="SUPFAM" id="SSF48726">
    <property type="entry name" value="Immunoglobulin"/>
    <property type="match status" value="1"/>
</dbReference>
<dbReference type="PANTHER" id="PTHR46013:SF4">
    <property type="entry name" value="B-CELL RECEPTOR CD22-RELATED"/>
    <property type="match status" value="1"/>
</dbReference>
<evidence type="ECO:0000256" key="1">
    <source>
        <dbReference type="SAM" id="MobiDB-lite"/>
    </source>
</evidence>
<dbReference type="PANTHER" id="PTHR46013">
    <property type="entry name" value="VASCULAR CELL ADHESION MOLECULE 1"/>
    <property type="match status" value="1"/>
</dbReference>
<keyword evidence="2" id="KW-1133">Transmembrane helix</keyword>